<gene>
    <name evidence="1" type="ORF">LshimejAT787_0904140</name>
</gene>
<evidence type="ECO:0000313" key="1">
    <source>
        <dbReference type="EMBL" id="GLB41199.1"/>
    </source>
</evidence>
<dbReference type="Proteomes" id="UP001063166">
    <property type="component" value="Unassembled WGS sequence"/>
</dbReference>
<accession>A0A9P3UN43</accession>
<reference evidence="1" key="1">
    <citation type="submission" date="2022-07" db="EMBL/GenBank/DDBJ databases">
        <title>The genome of Lyophyllum shimeji provides insight into the initial evolution of ectomycorrhizal fungal genome.</title>
        <authorList>
            <person name="Kobayashi Y."/>
            <person name="Shibata T."/>
            <person name="Hirakawa H."/>
            <person name="Shigenobu S."/>
            <person name="Nishiyama T."/>
            <person name="Yamada A."/>
            <person name="Hasebe M."/>
            <person name="Kawaguchi M."/>
        </authorList>
    </citation>
    <scope>NUCLEOTIDE SEQUENCE</scope>
    <source>
        <strain evidence="1">AT787</strain>
    </source>
</reference>
<dbReference type="AlphaFoldDB" id="A0A9P3UN43"/>
<organism evidence="1 2">
    <name type="scientific">Lyophyllum shimeji</name>
    <name type="common">Hon-shimeji</name>
    <name type="synonym">Tricholoma shimeji</name>
    <dbReference type="NCBI Taxonomy" id="47721"/>
    <lineage>
        <taxon>Eukaryota</taxon>
        <taxon>Fungi</taxon>
        <taxon>Dikarya</taxon>
        <taxon>Basidiomycota</taxon>
        <taxon>Agaricomycotina</taxon>
        <taxon>Agaricomycetes</taxon>
        <taxon>Agaricomycetidae</taxon>
        <taxon>Agaricales</taxon>
        <taxon>Tricholomatineae</taxon>
        <taxon>Lyophyllaceae</taxon>
        <taxon>Lyophyllum</taxon>
    </lineage>
</organism>
<keyword evidence="2" id="KW-1185">Reference proteome</keyword>
<name>A0A9P3UN43_LYOSH</name>
<dbReference type="EMBL" id="BRPK01000009">
    <property type="protein sequence ID" value="GLB41199.1"/>
    <property type="molecule type" value="Genomic_DNA"/>
</dbReference>
<proteinExistence type="predicted"/>
<protein>
    <submittedName>
        <fullName evidence="1">Uncharacterized protein</fullName>
    </submittedName>
</protein>
<evidence type="ECO:0000313" key="2">
    <source>
        <dbReference type="Proteomes" id="UP001063166"/>
    </source>
</evidence>
<comment type="caution">
    <text evidence="1">The sequence shown here is derived from an EMBL/GenBank/DDBJ whole genome shotgun (WGS) entry which is preliminary data.</text>
</comment>
<sequence length="100" mass="11497">MGGPEGSTHCLVDAAGLKAFLRRSLKCYLQTFPCRLENSRVLDWRVVRLHVYTYVNKHVEHVLEGCASLRAMRNIKKPEQKFCTPHRRFDGKPSDEPQAT</sequence>